<proteinExistence type="predicted"/>
<reference evidence="3 4" key="1">
    <citation type="submission" date="2018-06" db="EMBL/GenBank/DDBJ databases">
        <authorList>
            <consortium name="Pathogen Informatics"/>
            <person name="Doyle S."/>
        </authorList>
    </citation>
    <scope>NUCLEOTIDE SEQUENCE [LARGE SCALE GENOMIC DNA]</scope>
    <source>
        <strain evidence="3 4">NCTC13163</strain>
    </source>
</reference>
<dbReference type="InterPro" id="IPR047951">
    <property type="entry name" value="Transpos_ISL3"/>
</dbReference>
<organism evidence="3 4">
    <name type="scientific">Exiguobacterium aurantiacum</name>
    <dbReference type="NCBI Taxonomy" id="33987"/>
    <lineage>
        <taxon>Bacteria</taxon>
        <taxon>Bacillati</taxon>
        <taxon>Bacillota</taxon>
        <taxon>Bacilli</taxon>
        <taxon>Bacillales</taxon>
        <taxon>Bacillales Family XII. Incertae Sedis</taxon>
        <taxon>Exiguobacterium</taxon>
    </lineage>
</organism>
<dbReference type="InterPro" id="IPR002560">
    <property type="entry name" value="Transposase_DDE"/>
</dbReference>
<evidence type="ECO:0000313" key="4">
    <source>
        <dbReference type="Proteomes" id="UP000254060"/>
    </source>
</evidence>
<dbReference type="AlphaFoldDB" id="A0A377FTE1"/>
<evidence type="ECO:0000259" key="2">
    <source>
        <dbReference type="Pfam" id="PF13542"/>
    </source>
</evidence>
<dbReference type="InterPro" id="IPR032877">
    <property type="entry name" value="Transposase_HTH"/>
</dbReference>
<evidence type="ECO:0000259" key="1">
    <source>
        <dbReference type="Pfam" id="PF01610"/>
    </source>
</evidence>
<dbReference type="OrthoDB" id="6197054at2"/>
<protein>
    <submittedName>
        <fullName evidence="3">Transposase and inactivated derivatives</fullName>
    </submittedName>
</protein>
<feature type="domain" description="Transposase IS204/IS1001/IS1096/IS1165 helix-turn-helix" evidence="2">
    <location>
        <begin position="96"/>
        <end position="134"/>
    </location>
</feature>
<evidence type="ECO:0000313" key="3">
    <source>
        <dbReference type="EMBL" id="STO08080.1"/>
    </source>
</evidence>
<dbReference type="PANTHER" id="PTHR33498:SF1">
    <property type="entry name" value="TRANSPOSASE FOR INSERTION SEQUENCE ELEMENT IS1557"/>
    <property type="match status" value="1"/>
</dbReference>
<accession>A0A377FTE1</accession>
<dbReference type="PANTHER" id="PTHR33498">
    <property type="entry name" value="TRANSPOSASE FOR INSERTION SEQUENCE ELEMENT IS1557"/>
    <property type="match status" value="1"/>
</dbReference>
<dbReference type="RefSeq" id="WP_051638895.1">
    <property type="nucleotide sequence ID" value="NZ_UGGP01000001.1"/>
</dbReference>
<feature type="domain" description="Transposase IS204/IS1001/IS1096/IS1165 DDE" evidence="1">
    <location>
        <begin position="151"/>
        <end position="379"/>
    </location>
</feature>
<sequence>MSQQFIKLILPLPPFFQIEAPSDEEPHVFPVSVRDRDVACSVCGCGTTRHAKTRRRFRHGYAWGVGTIWIELDIPRQRCGACELTFVHDYGLGLGHSSTRSFREAIARRCHGRTIADVAREYELPYTTVERWFYLHASKGIEEADARHVLVDEFATRKGHHYATAVLDAESGRLLSIVPGRDESAVTAALASVPGTVMTVVSDFAPAMANAIARVFPDADHVLDRFHLVQFFTEALRRRRRFLDDTKRQYHVRSIDRSLARRPEELTAEGHEIVRACLAEDRVTREVYRGLQHIRYVLKASSDVQARRRLSDWLSRYRFHPCGPLAKIAKTIQAREKAVQRTILSRLSNGKMEGTNNKIKLIKRRAYGYRNLDRFFLRLRLEIGRTSVNHGLW</sequence>
<dbReference type="Pfam" id="PF13542">
    <property type="entry name" value="HTH_Tnp_ISL3"/>
    <property type="match status" value="1"/>
</dbReference>
<dbReference type="Pfam" id="PF01610">
    <property type="entry name" value="DDE_Tnp_ISL3"/>
    <property type="match status" value="1"/>
</dbReference>
<dbReference type="Proteomes" id="UP000254060">
    <property type="component" value="Unassembled WGS sequence"/>
</dbReference>
<dbReference type="STRING" id="1397694.GCA_000702585_01946"/>
<gene>
    <name evidence="3" type="ORF">NCTC13163_01447</name>
</gene>
<name>A0A377FTE1_9BACL</name>
<dbReference type="EMBL" id="UGGP01000001">
    <property type="protein sequence ID" value="STO08080.1"/>
    <property type="molecule type" value="Genomic_DNA"/>
</dbReference>
<dbReference type="NCBIfam" id="NF033550">
    <property type="entry name" value="transpos_ISL3"/>
    <property type="match status" value="1"/>
</dbReference>